<proteinExistence type="predicted"/>
<feature type="transmembrane region" description="Helical" evidence="1">
    <location>
        <begin position="17"/>
        <end position="39"/>
    </location>
</feature>
<dbReference type="EMBL" id="FN645459">
    <property type="protein sequence ID" value="CBI77808.1"/>
    <property type="molecule type" value="Genomic_DNA"/>
</dbReference>
<evidence type="ECO:0000313" key="2">
    <source>
        <dbReference type="EMBL" id="CBI77808.1"/>
    </source>
</evidence>
<evidence type="ECO:0000256" key="1">
    <source>
        <dbReference type="SAM" id="Phobius"/>
    </source>
</evidence>
<sequence length="40" mass="4636">MGEIQTITIKRIVNLKLLFNFIVYVPLMGKISSNIHIYLT</sequence>
<dbReference type="AlphaFoldDB" id="E6YLQ6"/>
<accession>E6YLQ6</accession>
<gene>
    <name evidence="2" type="ORF">BARRO_50157</name>
</gene>
<keyword evidence="1" id="KW-1133">Transmembrane helix</keyword>
<keyword evidence="1" id="KW-0812">Transmembrane</keyword>
<protein>
    <submittedName>
        <fullName evidence="2">Uncharacterized protein</fullName>
    </submittedName>
</protein>
<name>E6YLQ6_9HYPH</name>
<organism evidence="2">
    <name type="scientific">Bartonella rochalimae ATCC BAA-1498</name>
    <dbReference type="NCBI Taxonomy" id="685782"/>
    <lineage>
        <taxon>Bacteria</taxon>
        <taxon>Pseudomonadati</taxon>
        <taxon>Pseudomonadota</taxon>
        <taxon>Alphaproteobacteria</taxon>
        <taxon>Hyphomicrobiales</taxon>
        <taxon>Bartonellaceae</taxon>
        <taxon>Bartonella</taxon>
    </lineage>
</organism>
<keyword evidence="1" id="KW-0472">Membrane</keyword>
<reference evidence="2" key="1">
    <citation type="journal article" date="2011" name="PLoS Genet.">
        <title>Parallel evolution of a type IV secretion system in radiating lineages of the host-restricted bacterial pathogen Bartonella.</title>
        <authorList>
            <person name="Engel P."/>
            <person name="Salzburger W."/>
            <person name="Liesch M."/>
            <person name="Chang C.C."/>
            <person name="Maruyama S."/>
            <person name="Lanz C."/>
            <person name="Calteau A."/>
            <person name="Lajus A."/>
            <person name="Medigue C."/>
            <person name="Schuster S.C."/>
            <person name="Dehio C."/>
        </authorList>
    </citation>
    <scope>NUCLEOTIDE SEQUENCE</scope>
    <source>
        <strain evidence="2">ATCC BAA-1498</strain>
    </source>
</reference>